<proteinExistence type="predicted"/>
<dbReference type="RefSeq" id="XP_013899093.1">
    <property type="nucleotide sequence ID" value="XM_014043639.1"/>
</dbReference>
<accession>A0A0D2KXU7</accession>
<evidence type="ECO:0000313" key="1">
    <source>
        <dbReference type="EMBL" id="KIZ00074.1"/>
    </source>
</evidence>
<keyword evidence="2" id="KW-1185">Reference proteome</keyword>
<dbReference type="EMBL" id="KK101659">
    <property type="protein sequence ID" value="KIZ00074.1"/>
    <property type="molecule type" value="Genomic_DNA"/>
</dbReference>
<dbReference type="GeneID" id="25740765"/>
<sequence length="107" mass="11979">MSFTGITAAELREQKERQDACVNKALTEGSKTAALVGGVSGGLSWLMKRFSEAYRLKFTSGPRTAVVVMPVFSAFWFVSEKHVIQCNAKRDSRWQSLDRVNGYDRTI</sequence>
<reference evidence="1 2" key="1">
    <citation type="journal article" date="2013" name="BMC Genomics">
        <title>Reconstruction of the lipid metabolism for the microalga Monoraphidium neglectum from its genome sequence reveals characteristics suitable for biofuel production.</title>
        <authorList>
            <person name="Bogen C."/>
            <person name="Al-Dilaimi A."/>
            <person name="Albersmeier A."/>
            <person name="Wichmann J."/>
            <person name="Grundmann M."/>
            <person name="Rupp O."/>
            <person name="Lauersen K.J."/>
            <person name="Blifernez-Klassen O."/>
            <person name="Kalinowski J."/>
            <person name="Goesmann A."/>
            <person name="Mussgnug J.H."/>
            <person name="Kruse O."/>
        </authorList>
    </citation>
    <scope>NUCLEOTIDE SEQUENCE [LARGE SCALE GENOMIC DNA]</scope>
    <source>
        <strain evidence="1 2">SAG 48.87</strain>
    </source>
</reference>
<dbReference type="OrthoDB" id="10387917at2759"/>
<name>A0A0D2KXU7_9CHLO</name>
<dbReference type="KEGG" id="mng:MNEG_7889"/>
<dbReference type="AlphaFoldDB" id="A0A0D2KXU7"/>
<evidence type="ECO:0000313" key="2">
    <source>
        <dbReference type="Proteomes" id="UP000054498"/>
    </source>
</evidence>
<dbReference type="Proteomes" id="UP000054498">
    <property type="component" value="Unassembled WGS sequence"/>
</dbReference>
<gene>
    <name evidence="1" type="ORF">MNEG_7889</name>
</gene>
<organism evidence="1 2">
    <name type="scientific">Monoraphidium neglectum</name>
    <dbReference type="NCBI Taxonomy" id="145388"/>
    <lineage>
        <taxon>Eukaryota</taxon>
        <taxon>Viridiplantae</taxon>
        <taxon>Chlorophyta</taxon>
        <taxon>core chlorophytes</taxon>
        <taxon>Chlorophyceae</taxon>
        <taxon>CS clade</taxon>
        <taxon>Sphaeropleales</taxon>
        <taxon>Selenastraceae</taxon>
        <taxon>Monoraphidium</taxon>
    </lineage>
</organism>
<protein>
    <submittedName>
        <fullName evidence="1">Uncharacterized protein</fullName>
    </submittedName>
</protein>